<dbReference type="CDD" id="cd01366">
    <property type="entry name" value="KISc_C_terminal"/>
    <property type="match status" value="1"/>
</dbReference>
<accession>A0ABC8XKN0</accession>
<dbReference type="SUPFAM" id="SSF52540">
    <property type="entry name" value="P-loop containing nucleoside triphosphate hydrolases"/>
    <property type="match status" value="1"/>
</dbReference>
<feature type="domain" description="Kinesin motor" evidence="10">
    <location>
        <begin position="444"/>
        <end position="765"/>
    </location>
</feature>
<dbReference type="PROSITE" id="PS50067">
    <property type="entry name" value="KINESIN_MOTOR_2"/>
    <property type="match status" value="1"/>
</dbReference>
<dbReference type="PRINTS" id="PR00380">
    <property type="entry name" value="KINESINHEAVY"/>
</dbReference>
<evidence type="ECO:0000256" key="9">
    <source>
        <dbReference type="SAM" id="MobiDB-lite"/>
    </source>
</evidence>
<evidence type="ECO:0000256" key="4">
    <source>
        <dbReference type="ARBA" id="ARBA00022840"/>
    </source>
</evidence>
<dbReference type="Pfam" id="PF00225">
    <property type="entry name" value="Kinesin"/>
    <property type="match status" value="1"/>
</dbReference>
<dbReference type="PANTHER" id="PTHR47972:SF18">
    <property type="entry name" value="KINESIN-LIKE PROTEIN KIN-14R"/>
    <property type="match status" value="1"/>
</dbReference>
<dbReference type="InterPro" id="IPR027640">
    <property type="entry name" value="Kinesin-like_fam"/>
</dbReference>
<dbReference type="FunFam" id="3.40.850.10:FF:000057">
    <property type="entry name" value="kinesin-like protein KIN-14R"/>
    <property type="match status" value="1"/>
</dbReference>
<evidence type="ECO:0000256" key="5">
    <source>
        <dbReference type="ARBA" id="ARBA00023054"/>
    </source>
</evidence>
<evidence type="ECO:0000256" key="1">
    <source>
        <dbReference type="ARBA" id="ARBA00010899"/>
    </source>
</evidence>
<dbReference type="Proteomes" id="UP001497457">
    <property type="component" value="Chromosome 15b"/>
</dbReference>
<reference evidence="12" key="1">
    <citation type="submission" date="2024-06" db="EMBL/GenBank/DDBJ databases">
        <authorList>
            <person name="Ryan C."/>
        </authorList>
    </citation>
    <scope>NUCLEOTIDE SEQUENCE [LARGE SCALE GENOMIC DNA]</scope>
</reference>
<dbReference type="GO" id="GO:0005524">
    <property type="term" value="F:ATP binding"/>
    <property type="evidence" value="ECO:0007669"/>
    <property type="project" value="UniProtKB-UniRule"/>
</dbReference>
<keyword evidence="6 7" id="KW-0505">Motor protein</keyword>
<feature type="region of interest" description="Disordered" evidence="9">
    <location>
        <begin position="1056"/>
        <end position="1148"/>
    </location>
</feature>
<dbReference type="EMBL" id="OZ075125">
    <property type="protein sequence ID" value="CAL4928652.1"/>
    <property type="molecule type" value="Genomic_DNA"/>
</dbReference>
<dbReference type="GO" id="GO:0005874">
    <property type="term" value="C:microtubule"/>
    <property type="evidence" value="ECO:0007669"/>
    <property type="project" value="UniProtKB-KW"/>
</dbReference>
<keyword evidence="2" id="KW-0493">Microtubule</keyword>
<feature type="compositionally biased region" description="Low complexity" evidence="9">
    <location>
        <begin position="1111"/>
        <end position="1123"/>
    </location>
</feature>
<protein>
    <recommendedName>
        <fullName evidence="10">Kinesin motor domain-containing protein</fullName>
    </recommendedName>
</protein>
<evidence type="ECO:0000313" key="11">
    <source>
        <dbReference type="EMBL" id="CAL4928652.1"/>
    </source>
</evidence>
<dbReference type="InterPro" id="IPR027417">
    <property type="entry name" value="P-loop_NTPase"/>
</dbReference>
<dbReference type="SMART" id="SM00129">
    <property type="entry name" value="KISc"/>
    <property type="match status" value="1"/>
</dbReference>
<dbReference type="Gene3D" id="2.60.120.430">
    <property type="entry name" value="Galactose-binding lectin"/>
    <property type="match status" value="1"/>
</dbReference>
<dbReference type="PANTHER" id="PTHR47972">
    <property type="entry name" value="KINESIN-LIKE PROTEIN KLP-3"/>
    <property type="match status" value="1"/>
</dbReference>
<organism evidence="11 12">
    <name type="scientific">Urochloa decumbens</name>
    <dbReference type="NCBI Taxonomy" id="240449"/>
    <lineage>
        <taxon>Eukaryota</taxon>
        <taxon>Viridiplantae</taxon>
        <taxon>Streptophyta</taxon>
        <taxon>Embryophyta</taxon>
        <taxon>Tracheophyta</taxon>
        <taxon>Spermatophyta</taxon>
        <taxon>Magnoliopsida</taxon>
        <taxon>Liliopsida</taxon>
        <taxon>Poales</taxon>
        <taxon>Poaceae</taxon>
        <taxon>PACMAD clade</taxon>
        <taxon>Panicoideae</taxon>
        <taxon>Panicodae</taxon>
        <taxon>Paniceae</taxon>
        <taxon>Melinidinae</taxon>
        <taxon>Urochloa</taxon>
    </lineage>
</organism>
<dbReference type="Pfam" id="PF11721">
    <property type="entry name" value="Malectin"/>
    <property type="match status" value="1"/>
</dbReference>
<name>A0ABC8XKN0_9POAL</name>
<comment type="similarity">
    <text evidence="1">Belongs to the TRAFAC class myosin-kinesin ATPase superfamily. Kinesin family. KIN-14 subfamily.</text>
</comment>
<keyword evidence="4 7" id="KW-0067">ATP-binding</keyword>
<dbReference type="InterPro" id="IPR021720">
    <property type="entry name" value="Malectin_dom"/>
</dbReference>
<dbReference type="PROSITE" id="PS00411">
    <property type="entry name" value="KINESIN_MOTOR_1"/>
    <property type="match status" value="1"/>
</dbReference>
<evidence type="ECO:0000256" key="3">
    <source>
        <dbReference type="ARBA" id="ARBA00022741"/>
    </source>
</evidence>
<dbReference type="GO" id="GO:0003774">
    <property type="term" value="F:cytoskeletal motor activity"/>
    <property type="evidence" value="ECO:0007669"/>
    <property type="project" value="UniProtKB-UniRule"/>
</dbReference>
<keyword evidence="5 8" id="KW-0175">Coiled coil</keyword>
<evidence type="ECO:0000256" key="8">
    <source>
        <dbReference type="SAM" id="Coils"/>
    </source>
</evidence>
<dbReference type="InterPro" id="IPR036961">
    <property type="entry name" value="Kinesin_motor_dom_sf"/>
</dbReference>
<reference evidence="11 12" key="2">
    <citation type="submission" date="2024-10" db="EMBL/GenBank/DDBJ databases">
        <authorList>
            <person name="Ryan C."/>
        </authorList>
    </citation>
    <scope>NUCLEOTIDE SEQUENCE [LARGE SCALE GENOMIC DNA]</scope>
</reference>
<feature type="region of interest" description="Disordered" evidence="9">
    <location>
        <begin position="1"/>
        <end position="49"/>
    </location>
</feature>
<dbReference type="InterPro" id="IPR001752">
    <property type="entry name" value="Kinesin_motor_dom"/>
</dbReference>
<feature type="coiled-coil region" evidence="8">
    <location>
        <begin position="284"/>
        <end position="392"/>
    </location>
</feature>
<keyword evidence="3 7" id="KW-0547">Nucleotide-binding</keyword>
<feature type="compositionally biased region" description="Polar residues" evidence="9">
    <location>
        <begin position="1128"/>
        <end position="1140"/>
    </location>
</feature>
<evidence type="ECO:0000256" key="2">
    <source>
        <dbReference type="ARBA" id="ARBA00022701"/>
    </source>
</evidence>
<keyword evidence="12" id="KW-1185">Reference proteome</keyword>
<gene>
    <name evidence="11" type="ORF">URODEC1_LOCUS25317</name>
</gene>
<proteinExistence type="inferred from homology"/>
<dbReference type="Gene3D" id="3.40.850.10">
    <property type="entry name" value="Kinesin motor domain"/>
    <property type="match status" value="1"/>
</dbReference>
<feature type="binding site" evidence="7">
    <location>
        <begin position="527"/>
        <end position="534"/>
    </location>
    <ligand>
        <name>ATP</name>
        <dbReference type="ChEBI" id="CHEBI:30616"/>
    </ligand>
</feature>
<evidence type="ECO:0000313" key="12">
    <source>
        <dbReference type="Proteomes" id="UP001497457"/>
    </source>
</evidence>
<dbReference type="InterPro" id="IPR019821">
    <property type="entry name" value="Kinesin_motor_CS"/>
</dbReference>
<evidence type="ECO:0000256" key="7">
    <source>
        <dbReference type="PROSITE-ProRule" id="PRU00283"/>
    </source>
</evidence>
<evidence type="ECO:0000256" key="6">
    <source>
        <dbReference type="ARBA" id="ARBA00023175"/>
    </source>
</evidence>
<dbReference type="AlphaFoldDB" id="A0ABC8XKN0"/>
<feature type="coiled-coil region" evidence="8">
    <location>
        <begin position="786"/>
        <end position="984"/>
    </location>
</feature>
<evidence type="ECO:0000259" key="10">
    <source>
        <dbReference type="PROSITE" id="PS50067"/>
    </source>
</evidence>
<sequence length="1148" mass="127604">MEGAEAHCPGGGDPMDFSWAADGDNPPPACASPARDEEDAPAPAPPLSPQEVVESMILVSGPRVVMSGLTQGDCRPDESVLFINAGGGAIEGCDSYVKVTGDSFFEGGDVMETNENIIEGGDCPSIYHSARYGTFSYKFDGLAPGEYFLDLHFAEIIYNYGPKGISTFDVLVQDEKANILNLLKHSELSLLVPVQVQLRKSLFHPQILSQLDVYAVVGGNRPLQVRDIRVTVEMNGAIMVNFKGIRGSPMVCGICIRKAPLLTVTDGNVVCRRCTADTDFLSTQTRTSRLISKYEKQIEELTSQCTMKSNECSMAWSSVDSANLELGRLKIELHRKGAELENLEQVLDRHSDQLRTVSQKYENDKKLWTAAISNLERKIKAMKQEQALLSLEAHDCANAIPDLSKMIGAVQGLVAQCEDLKLKYHEEMDKRKKLHNIVQETKGNIRVFCRCRPLSKDEVSSGRKCVVDFDGANNGDIVITNAGATKKTFKFDRVFTPKDDQDVVYADASPLVTSVLDGYNVCIFAYGQTGTGKTFTMEGTERNRGVNYRTLEELFKIAEERKESVTYDLSVSVLEVYNEQIRDLLATSSSKKLEIKQNSEGYNHVPGLVEAKVENIKEVWDVLQTGSNARAVGSNNVNEHSSRSHCMLCIMVRANNLLNGECTSSKLWLVDLAGSERLAKTDVQGERLKEAQNINRSLSTLGDVISALATKNSHIPYRNSKLTHLLQDSLGGDSKALMFVQISPSDNDVSETLTSLTFANRVRRVELGPAKKQVDTGELQKTKQMLERTKQEVRVKDDSLRKLEENLQTLETKAKGKEQLCKNLQEKVKELERQLDSKAHSKITSEKQQLQLSGKLKEKEEMCTALQKKMVELECKLRQPHQSESEISVLKQTIKELELKLKEEEHDRSVVELKIKEQELMLKEKDHQKSVAELKIKELELKLKEQEHQRSVAELKARETGIELLEARRTEALLQIKLRDLESKTKVQDTNIILDPIVGTPGPGEAKFVPFSREEATSEKENHILRSSNSLNKQQQQQPLSENSCLAEVPEAVVNEKKRKGDARNASVGGEQENNGPAAGQNVGRKRSLPGDREARLKRKSTEPLVKNLGRSTASSRAAAAATHKVSGPSSRVPRQQPGGNKTRGWVR</sequence>